<feature type="non-terminal residue" evidence="3">
    <location>
        <position position="293"/>
    </location>
</feature>
<dbReference type="InterPro" id="IPR001254">
    <property type="entry name" value="Trypsin_dom"/>
</dbReference>
<evidence type="ECO:0000313" key="4">
    <source>
        <dbReference type="Proteomes" id="UP000037510"/>
    </source>
</evidence>
<name>A0A0L7K525_OPEBR</name>
<feature type="domain" description="Peptidase S1" evidence="2">
    <location>
        <begin position="4"/>
        <end position="43"/>
    </location>
</feature>
<evidence type="ECO:0000256" key="1">
    <source>
        <dbReference type="SAM" id="MobiDB-lite"/>
    </source>
</evidence>
<comment type="caution">
    <text evidence="3">The sequence shown here is derived from an EMBL/GenBank/DDBJ whole genome shotgun (WGS) entry which is preliminary data.</text>
</comment>
<dbReference type="Pfam" id="PF00089">
    <property type="entry name" value="Trypsin"/>
    <property type="match status" value="1"/>
</dbReference>
<gene>
    <name evidence="3" type="ORF">OBRU01_23442</name>
</gene>
<reference evidence="3 4" key="1">
    <citation type="journal article" date="2015" name="Genome Biol. Evol.">
        <title>The genome of winter moth (Operophtera brumata) provides a genomic perspective on sexual dimorphism and phenology.</title>
        <authorList>
            <person name="Derks M.F."/>
            <person name="Smit S."/>
            <person name="Salis L."/>
            <person name="Schijlen E."/>
            <person name="Bossers A."/>
            <person name="Mateman C."/>
            <person name="Pijl A.S."/>
            <person name="de Ridder D."/>
            <person name="Groenen M.A."/>
            <person name="Visser M.E."/>
            <person name="Megens H.J."/>
        </authorList>
    </citation>
    <scope>NUCLEOTIDE SEQUENCE [LARGE SCALE GENOMIC DNA]</scope>
    <source>
        <strain evidence="3">WM2013NL</strain>
        <tissue evidence="3">Head and thorax</tissue>
    </source>
</reference>
<evidence type="ECO:0000313" key="3">
    <source>
        <dbReference type="EMBL" id="KOB58195.1"/>
    </source>
</evidence>
<dbReference type="GO" id="GO:0004252">
    <property type="term" value="F:serine-type endopeptidase activity"/>
    <property type="evidence" value="ECO:0007669"/>
    <property type="project" value="InterPro"/>
</dbReference>
<protein>
    <submittedName>
        <fullName evidence="3">Hemolymph proteinase 21</fullName>
    </submittedName>
</protein>
<feature type="region of interest" description="Disordered" evidence="1">
    <location>
        <begin position="212"/>
        <end position="259"/>
    </location>
</feature>
<sequence>MAMSGDSGGPLQVMNRKIVCMYTVIGVTSFGQACGFPGVPAQLNPAAIQVNSAKPSTLTGRDAMLLTHCNHPHSRALTRCYSLTATIHTRGPRRDATLLLQPSTLAGRDAMLLSHCNHPHSRAATRCYSLTANIHTRGPRRDATLLLQPSTLAGRDAMLLSYCNHPHSRAATRCYSLTATIHTRGPVTALLDSIQDLSPRFQTTICTTVSLTPSRASEMSPTTSLTPSRASEMSPTTSLTPSRASEMSPTTSLTPSRASDSCILTNGEGGVCKNVNNCPTARDDYANKRPRSP</sequence>
<organism evidence="3 4">
    <name type="scientific">Operophtera brumata</name>
    <name type="common">Winter moth</name>
    <name type="synonym">Phalaena brumata</name>
    <dbReference type="NCBI Taxonomy" id="104452"/>
    <lineage>
        <taxon>Eukaryota</taxon>
        <taxon>Metazoa</taxon>
        <taxon>Ecdysozoa</taxon>
        <taxon>Arthropoda</taxon>
        <taxon>Hexapoda</taxon>
        <taxon>Insecta</taxon>
        <taxon>Pterygota</taxon>
        <taxon>Neoptera</taxon>
        <taxon>Endopterygota</taxon>
        <taxon>Lepidoptera</taxon>
        <taxon>Glossata</taxon>
        <taxon>Ditrysia</taxon>
        <taxon>Geometroidea</taxon>
        <taxon>Geometridae</taxon>
        <taxon>Larentiinae</taxon>
        <taxon>Operophtera</taxon>
    </lineage>
</organism>
<feature type="region of interest" description="Disordered" evidence="1">
    <location>
        <begin position="273"/>
        <end position="293"/>
    </location>
</feature>
<dbReference type="GO" id="GO:0006508">
    <property type="term" value="P:proteolysis"/>
    <property type="evidence" value="ECO:0007669"/>
    <property type="project" value="InterPro"/>
</dbReference>
<accession>A0A0L7K525</accession>
<dbReference type="AlphaFoldDB" id="A0A0L7K525"/>
<dbReference type="InterPro" id="IPR009003">
    <property type="entry name" value="Peptidase_S1_PA"/>
</dbReference>
<dbReference type="SUPFAM" id="SSF50494">
    <property type="entry name" value="Trypsin-like serine proteases"/>
    <property type="match status" value="1"/>
</dbReference>
<dbReference type="EMBL" id="JTDY01010458">
    <property type="protein sequence ID" value="KOB58195.1"/>
    <property type="molecule type" value="Genomic_DNA"/>
</dbReference>
<dbReference type="STRING" id="104452.A0A0L7K525"/>
<dbReference type="Gene3D" id="2.40.10.10">
    <property type="entry name" value="Trypsin-like serine proteases"/>
    <property type="match status" value="1"/>
</dbReference>
<dbReference type="InterPro" id="IPR043504">
    <property type="entry name" value="Peptidase_S1_PA_chymotrypsin"/>
</dbReference>
<proteinExistence type="predicted"/>
<keyword evidence="4" id="KW-1185">Reference proteome</keyword>
<dbReference type="Proteomes" id="UP000037510">
    <property type="component" value="Unassembled WGS sequence"/>
</dbReference>
<evidence type="ECO:0000259" key="2">
    <source>
        <dbReference type="Pfam" id="PF00089"/>
    </source>
</evidence>